<keyword evidence="5 7" id="KW-0472">Membrane</keyword>
<name>A0ABW1R3S4_9LACO</name>
<comment type="caution">
    <text evidence="9">The sequence shown here is derived from an EMBL/GenBank/DDBJ whole genome shotgun (WGS) entry which is preliminary data.</text>
</comment>
<dbReference type="PANTHER" id="PTHR33885">
    <property type="entry name" value="PHAGE SHOCK PROTEIN C"/>
    <property type="match status" value="1"/>
</dbReference>
<evidence type="ECO:0000256" key="5">
    <source>
        <dbReference type="ARBA" id="ARBA00023136"/>
    </source>
</evidence>
<keyword evidence="4 7" id="KW-1133">Transmembrane helix</keyword>
<feature type="region of interest" description="Disordered" evidence="6">
    <location>
        <begin position="68"/>
        <end position="109"/>
    </location>
</feature>
<sequence length="109" mass="12213">MKTKTNRKLTKSNDRVFAGVLGGIAEYLQWNATVLRVLFVLLTLASHGAGILVYLLLMTIMPSKPGNAGFFEQMRQAGQTGSEQPTARRSRGRKEIHNVHEEDEPHHQD</sequence>
<evidence type="ECO:0000256" key="4">
    <source>
        <dbReference type="ARBA" id="ARBA00022989"/>
    </source>
</evidence>
<keyword evidence="2" id="KW-1003">Cell membrane</keyword>
<feature type="transmembrane region" description="Helical" evidence="7">
    <location>
        <begin position="36"/>
        <end position="57"/>
    </location>
</feature>
<dbReference type="EMBL" id="JBHSSD010000034">
    <property type="protein sequence ID" value="MFC6164503.1"/>
    <property type="molecule type" value="Genomic_DNA"/>
</dbReference>
<gene>
    <name evidence="9" type="ORF">ACFP3T_07465</name>
</gene>
<accession>A0ABW1R3S4</accession>
<feature type="compositionally biased region" description="Basic and acidic residues" evidence="6">
    <location>
        <begin position="93"/>
        <end position="109"/>
    </location>
</feature>
<dbReference type="Pfam" id="PF04024">
    <property type="entry name" value="PspC"/>
    <property type="match status" value="1"/>
</dbReference>
<evidence type="ECO:0000259" key="8">
    <source>
        <dbReference type="Pfam" id="PF04024"/>
    </source>
</evidence>
<dbReference type="InterPro" id="IPR052027">
    <property type="entry name" value="PspC"/>
</dbReference>
<dbReference type="InterPro" id="IPR007168">
    <property type="entry name" value="Phageshock_PspC_N"/>
</dbReference>
<keyword evidence="3 7" id="KW-0812">Transmembrane</keyword>
<dbReference type="Proteomes" id="UP001596253">
    <property type="component" value="Unassembled WGS sequence"/>
</dbReference>
<keyword evidence="10" id="KW-1185">Reference proteome</keyword>
<reference evidence="10" key="1">
    <citation type="journal article" date="2019" name="Int. J. Syst. Evol. Microbiol.">
        <title>The Global Catalogue of Microorganisms (GCM) 10K type strain sequencing project: providing services to taxonomists for standard genome sequencing and annotation.</title>
        <authorList>
            <consortium name="The Broad Institute Genomics Platform"/>
            <consortium name="The Broad Institute Genome Sequencing Center for Infectious Disease"/>
            <person name="Wu L."/>
            <person name="Ma J."/>
        </authorList>
    </citation>
    <scope>NUCLEOTIDE SEQUENCE [LARGE SCALE GENOMIC DNA]</scope>
    <source>
        <strain evidence="10">CCM 8932</strain>
    </source>
</reference>
<evidence type="ECO:0000256" key="2">
    <source>
        <dbReference type="ARBA" id="ARBA00022475"/>
    </source>
</evidence>
<evidence type="ECO:0000256" key="3">
    <source>
        <dbReference type="ARBA" id="ARBA00022692"/>
    </source>
</evidence>
<dbReference type="RefSeq" id="WP_137639453.1">
    <property type="nucleotide sequence ID" value="NZ_BJDK01000006.1"/>
</dbReference>
<dbReference type="PANTHER" id="PTHR33885:SF3">
    <property type="entry name" value="PHAGE SHOCK PROTEIN C"/>
    <property type="match status" value="1"/>
</dbReference>
<evidence type="ECO:0000256" key="6">
    <source>
        <dbReference type="SAM" id="MobiDB-lite"/>
    </source>
</evidence>
<proteinExistence type="predicted"/>
<comment type="subcellular location">
    <subcellularLocation>
        <location evidence="1">Cell membrane</location>
        <topology evidence="1">Single-pass membrane protein</topology>
    </subcellularLocation>
</comment>
<evidence type="ECO:0000313" key="9">
    <source>
        <dbReference type="EMBL" id="MFC6164503.1"/>
    </source>
</evidence>
<protein>
    <submittedName>
        <fullName evidence="9">PspC domain-containing protein</fullName>
    </submittedName>
</protein>
<evidence type="ECO:0000313" key="10">
    <source>
        <dbReference type="Proteomes" id="UP001596253"/>
    </source>
</evidence>
<organism evidence="9 10">
    <name type="scientific">Lactiplantibacillus dongliensis</name>
    <dbReference type="NCBI Taxonomy" id="2559919"/>
    <lineage>
        <taxon>Bacteria</taxon>
        <taxon>Bacillati</taxon>
        <taxon>Bacillota</taxon>
        <taxon>Bacilli</taxon>
        <taxon>Lactobacillales</taxon>
        <taxon>Lactobacillaceae</taxon>
        <taxon>Lactiplantibacillus</taxon>
    </lineage>
</organism>
<evidence type="ECO:0000256" key="7">
    <source>
        <dbReference type="SAM" id="Phobius"/>
    </source>
</evidence>
<feature type="compositionally biased region" description="Polar residues" evidence="6">
    <location>
        <begin position="76"/>
        <end position="87"/>
    </location>
</feature>
<evidence type="ECO:0000256" key="1">
    <source>
        <dbReference type="ARBA" id="ARBA00004162"/>
    </source>
</evidence>
<feature type="domain" description="Phage shock protein PspC N-terminal" evidence="8">
    <location>
        <begin position="7"/>
        <end position="63"/>
    </location>
</feature>